<keyword evidence="2" id="KW-1185">Reference proteome</keyword>
<dbReference type="InterPro" id="IPR021784">
    <property type="entry name" value="DUF3349"/>
</dbReference>
<comment type="caution">
    <text evidence="1">The sequence shown here is derived from an EMBL/GenBank/DDBJ whole genome shotgun (WGS) entry which is preliminary data.</text>
</comment>
<name>A0ABV8DZD1_9NOCA</name>
<proteinExistence type="predicted"/>
<evidence type="ECO:0000313" key="2">
    <source>
        <dbReference type="Proteomes" id="UP001595696"/>
    </source>
</evidence>
<dbReference type="InterPro" id="IPR038078">
    <property type="entry name" value="PhoU-like_sf"/>
</dbReference>
<reference evidence="2" key="1">
    <citation type="journal article" date="2019" name="Int. J. Syst. Evol. Microbiol.">
        <title>The Global Catalogue of Microorganisms (GCM) 10K type strain sequencing project: providing services to taxonomists for standard genome sequencing and annotation.</title>
        <authorList>
            <consortium name="The Broad Institute Genomics Platform"/>
            <consortium name="The Broad Institute Genome Sequencing Center for Infectious Disease"/>
            <person name="Wu L."/>
            <person name="Ma J."/>
        </authorList>
    </citation>
    <scope>NUCLEOTIDE SEQUENCE [LARGE SCALE GENOMIC DNA]</scope>
    <source>
        <strain evidence="2">CGMCC 4.7330</strain>
    </source>
</reference>
<evidence type="ECO:0000313" key="1">
    <source>
        <dbReference type="EMBL" id="MFC3965079.1"/>
    </source>
</evidence>
<accession>A0ABV8DZD1</accession>
<dbReference type="RefSeq" id="WP_378614836.1">
    <property type="nucleotide sequence ID" value="NZ_JBHSAX010000019.1"/>
</dbReference>
<organism evidence="1 2">
    <name type="scientific">Nocardia jiangsuensis</name>
    <dbReference type="NCBI Taxonomy" id="1691563"/>
    <lineage>
        <taxon>Bacteria</taxon>
        <taxon>Bacillati</taxon>
        <taxon>Actinomycetota</taxon>
        <taxon>Actinomycetes</taxon>
        <taxon>Mycobacteriales</taxon>
        <taxon>Nocardiaceae</taxon>
        <taxon>Nocardia</taxon>
    </lineage>
</organism>
<dbReference type="Proteomes" id="UP001595696">
    <property type="component" value="Unassembled WGS sequence"/>
</dbReference>
<dbReference type="Gene3D" id="1.10.150.430">
    <property type="entry name" value="DUF3349, helical bundle"/>
    <property type="match status" value="1"/>
</dbReference>
<dbReference type="Gene3D" id="1.20.58.220">
    <property type="entry name" value="Phosphate transport system protein phou homolog 2, domain 2"/>
    <property type="match status" value="1"/>
</dbReference>
<dbReference type="InterPro" id="IPR044918">
    <property type="entry name" value="DUF3349_helical"/>
</dbReference>
<sequence>MYVEWPRIPAQVVAWLRAEPNDPPQRRVPLLALLGPRLGADEVARVAAELSVACVPVDRAEAAAAIARLTGQLPSETDIALVLRRLREPPTEPPTLLHTMCLRAGSVLATATVALVTADPRQAEIAADLAAEVAVLRAGAERGAVRSLVRRRPGELRAAVAALRAGIHPWRMAELAAEIAEATRRDHPEHRARPALVRLGGLGVAMAGAGAEVLATGDPGAGAALPGRHATVAALAAELARTEPGLAAVARCYEQFAEHAAALVRPAALAVHGRAG</sequence>
<dbReference type="Pfam" id="PF11829">
    <property type="entry name" value="DUF3349"/>
    <property type="match status" value="1"/>
</dbReference>
<dbReference type="SUPFAM" id="SSF109755">
    <property type="entry name" value="PhoU-like"/>
    <property type="match status" value="1"/>
</dbReference>
<gene>
    <name evidence="1" type="ORF">ACFO0B_24085</name>
</gene>
<dbReference type="EMBL" id="JBHSAX010000019">
    <property type="protein sequence ID" value="MFC3965079.1"/>
    <property type="molecule type" value="Genomic_DNA"/>
</dbReference>
<protein>
    <submittedName>
        <fullName evidence="1">DUF3349 domain-containing protein</fullName>
    </submittedName>
</protein>